<evidence type="ECO:0000256" key="1">
    <source>
        <dbReference type="ARBA" id="ARBA00001936"/>
    </source>
</evidence>
<keyword evidence="10" id="KW-1185">Reference proteome</keyword>
<keyword evidence="4" id="KW-0479">Metal-binding</keyword>
<evidence type="ECO:0000256" key="5">
    <source>
        <dbReference type="ARBA" id="ARBA00023002"/>
    </source>
</evidence>
<evidence type="ECO:0000313" key="9">
    <source>
        <dbReference type="EMBL" id="CAG8898091.1"/>
    </source>
</evidence>
<gene>
    <name evidence="9" type="ORF">PEGY_LOCUS4899</name>
</gene>
<dbReference type="Proteomes" id="UP001154252">
    <property type="component" value="Unassembled WGS sequence"/>
</dbReference>
<dbReference type="GO" id="GO:0046872">
    <property type="term" value="F:metal ion binding"/>
    <property type="evidence" value="ECO:0007669"/>
    <property type="project" value="UniProtKB-KW"/>
</dbReference>
<dbReference type="Gene3D" id="3.40.718.10">
    <property type="entry name" value="Isopropylmalate Dehydrogenase"/>
    <property type="match status" value="1"/>
</dbReference>
<sequence length="108" mass="11450">MAAARTLRIGLIPGDGIGREVIPAGRRILESLPSSLNLKFSFVDLDAGYETFQKTGTALPDKTVDTLKKECDGALFGAVSSPSTKVAGYSSPIVALRKKLDLAHHRGP</sequence>
<evidence type="ECO:0000256" key="3">
    <source>
        <dbReference type="ARBA" id="ARBA00007769"/>
    </source>
</evidence>
<dbReference type="PANTHER" id="PTHR43275">
    <property type="entry name" value="D-MALATE DEHYDROGENASE [DECARBOXYLATING]"/>
    <property type="match status" value="1"/>
</dbReference>
<evidence type="ECO:0000256" key="4">
    <source>
        <dbReference type="ARBA" id="ARBA00022723"/>
    </source>
</evidence>
<comment type="cofactor">
    <cofactor evidence="1">
        <name>Mn(2+)</name>
        <dbReference type="ChEBI" id="CHEBI:29035"/>
    </cofactor>
</comment>
<dbReference type="AlphaFoldDB" id="A0A9W4KG08"/>
<reference evidence="9" key="1">
    <citation type="submission" date="2021-07" db="EMBL/GenBank/DDBJ databases">
        <authorList>
            <person name="Branca A.L. A."/>
        </authorList>
    </citation>
    <scope>NUCLEOTIDE SEQUENCE</scope>
</reference>
<evidence type="ECO:0000256" key="7">
    <source>
        <dbReference type="ARBA" id="ARBA00023211"/>
    </source>
</evidence>
<keyword evidence="7" id="KW-0464">Manganese</keyword>
<name>A0A9W4KG08_9EURO</name>
<dbReference type="GO" id="GO:0016491">
    <property type="term" value="F:oxidoreductase activity"/>
    <property type="evidence" value="ECO:0007669"/>
    <property type="project" value="UniProtKB-KW"/>
</dbReference>
<dbReference type="InterPro" id="IPR050501">
    <property type="entry name" value="ICDH/IPMDH"/>
</dbReference>
<evidence type="ECO:0000256" key="2">
    <source>
        <dbReference type="ARBA" id="ARBA00001946"/>
    </source>
</evidence>
<comment type="caution">
    <text evidence="9">The sequence shown here is derived from an EMBL/GenBank/DDBJ whole genome shotgun (WGS) entry which is preliminary data.</text>
</comment>
<dbReference type="PANTHER" id="PTHR43275:SF1">
    <property type="entry name" value="D-MALATE DEHYDROGENASE [DECARBOXYLATING]"/>
    <property type="match status" value="1"/>
</dbReference>
<evidence type="ECO:0000313" key="10">
    <source>
        <dbReference type="Proteomes" id="UP001154252"/>
    </source>
</evidence>
<comment type="similarity">
    <text evidence="3">Belongs to the isocitrate and isopropylmalate dehydrogenases family.</text>
</comment>
<keyword evidence="5" id="KW-0560">Oxidoreductase</keyword>
<keyword evidence="6" id="KW-0520">NAD</keyword>
<comment type="cofactor">
    <cofactor evidence="2">
        <name>Mg(2+)</name>
        <dbReference type="ChEBI" id="CHEBI:18420"/>
    </cofactor>
</comment>
<proteinExistence type="inferred from homology"/>
<evidence type="ECO:0000259" key="8">
    <source>
        <dbReference type="Pfam" id="PF00180"/>
    </source>
</evidence>
<dbReference type="OrthoDB" id="10261637at2759"/>
<dbReference type="Pfam" id="PF00180">
    <property type="entry name" value="Iso_dh"/>
    <property type="match status" value="1"/>
</dbReference>
<evidence type="ECO:0000256" key="6">
    <source>
        <dbReference type="ARBA" id="ARBA00023027"/>
    </source>
</evidence>
<dbReference type="SUPFAM" id="SSF53659">
    <property type="entry name" value="Isocitrate/Isopropylmalate dehydrogenase-like"/>
    <property type="match status" value="1"/>
</dbReference>
<dbReference type="InterPro" id="IPR024084">
    <property type="entry name" value="IsoPropMal-DH-like_dom"/>
</dbReference>
<organism evidence="9 10">
    <name type="scientific">Penicillium egyptiacum</name>
    <dbReference type="NCBI Taxonomy" id="1303716"/>
    <lineage>
        <taxon>Eukaryota</taxon>
        <taxon>Fungi</taxon>
        <taxon>Dikarya</taxon>
        <taxon>Ascomycota</taxon>
        <taxon>Pezizomycotina</taxon>
        <taxon>Eurotiomycetes</taxon>
        <taxon>Eurotiomycetidae</taxon>
        <taxon>Eurotiales</taxon>
        <taxon>Aspergillaceae</taxon>
        <taxon>Penicillium</taxon>
    </lineage>
</organism>
<accession>A0A9W4KG08</accession>
<protein>
    <recommendedName>
        <fullName evidence="8">Isopropylmalate dehydrogenase-like domain-containing protein</fullName>
    </recommendedName>
</protein>
<dbReference type="EMBL" id="CAJVRC010000863">
    <property type="protein sequence ID" value="CAG8898091.1"/>
    <property type="molecule type" value="Genomic_DNA"/>
</dbReference>
<feature type="domain" description="Isopropylmalate dehydrogenase-like" evidence="8">
    <location>
        <begin position="9"/>
        <end position="102"/>
    </location>
</feature>